<keyword evidence="1 2" id="KW-0732">Signal</keyword>
<dbReference type="NCBIfam" id="TIGR04183">
    <property type="entry name" value="Por_Secre_tail"/>
    <property type="match status" value="1"/>
</dbReference>
<gene>
    <name evidence="4" type="ORF">Q767_01620</name>
</gene>
<sequence>MKKYYLLLVCVLGLGNFFPSNAQVNPQLQWVFNAANTAIWGGTNFGRCIAVDASGNRYVAGYFQGTADFDPSVGTANLTAVGWGDIFIAKYDSNGKYLWAKAFGGGLDDSAISIALNNNGEVYVTGFFSATADFDPSAATANLTSTGNEDIFIAKYDSNGNYIWAKAFGGTNSDYVNSIVVNTDGEVYLTGSFWDTADFDPSVATANLTSAGYDDIFIAKYSSSGSYIWVKGIGGTGFDASNDITLNSSGEVHITGYFSNTVDFDPSASTANLTSAEYSDIFIAKYTNNGSYLWAKAMGGAASDSARSLVVNSIGEVYITGDFSNTVDFDPSAATANLTSAGYNDIFIAKYTNNGSYLWAKAMGGFESDLGFSLAVNSSGEVIITGTFSWTVDFDPSAATSTLTSVNQSRDIFIAKYNSNGGYLWAAGMGGECDESGFSVVVDNNGRISATGDFCGTADFDPSAGTANLTTGGGLNCFVSTYTTSGSYINAFAIGGYSSNSFRGQGNCMAKDAFGNVYVAGIFYGTVDFDPSANTAYWTSAGSRDIFIAKYDSNGNYLWSKAVAGPGFDNVGSLVVNSGGEVYITGYFDQIADFDPSAAVANLNSSGRSDIFIAKYDSNGNYLWAKAIGGPDADLGVHSMAANSSGELYLTGVGGSIGNIDFDPSGATAYLSQTFSFSDIFIAKYDSNGNYLWVKSIVGSRYDRVANLAVNSSGQVYITGSFEETADFDPSANVANLTSVGVFDIFIAKYDSSGNYLWAKAVGGTGNDMVNFIAVNGSGDLYVTGYFASTVDFDPSAATANLTSEGVSNVFLAKYNSSGNYIWAKALGVIDHEFDLDYTRNSLALNSGGEVYMAGMFRGTDDFDPSAAVANFTSVGSDDIFIAKYSSSGNYLWAKAVGGGGQDGATALVVNDKQVYVTGEFEGTCDFEPSNTSGSLTTLGSGDMFLAKYLECTTTTIPTITLTGTTLTSNSTADVYQWIDCNNGNTPVPNATSQSFTPVVSGNYAVVLTMGGCQSTSACQTVLGVREEEMASVKLYPNPTTGNLTISWADSMEDVAIVVTDILGKTIKSMQYKGQQEARFSLDGVASGIYFVRLQNGEKTKQFKLIKK</sequence>
<organism evidence="4 5">
    <name type="scientific">Flavobacterium enshiense DK69</name>
    <dbReference type="NCBI Taxonomy" id="1107311"/>
    <lineage>
        <taxon>Bacteria</taxon>
        <taxon>Pseudomonadati</taxon>
        <taxon>Bacteroidota</taxon>
        <taxon>Flavobacteriia</taxon>
        <taxon>Flavobacteriales</taxon>
        <taxon>Flavobacteriaceae</taxon>
        <taxon>Flavobacterium</taxon>
    </lineage>
</organism>
<dbReference type="STRING" id="1107311.Q767_01620"/>
<feature type="chain" id="PRO_5004750234" description="Secretion system C-terminal sorting domain-containing protein" evidence="2">
    <location>
        <begin position="23"/>
        <end position="1108"/>
    </location>
</feature>
<dbReference type="OrthoDB" id="5381604at2"/>
<comment type="caution">
    <text evidence="4">The sequence shown here is derived from an EMBL/GenBank/DDBJ whole genome shotgun (WGS) entry which is preliminary data.</text>
</comment>
<dbReference type="eggNOG" id="COG5306">
    <property type="taxonomic scope" value="Bacteria"/>
</dbReference>
<dbReference type="Pfam" id="PF18962">
    <property type="entry name" value="Por_Secre_tail"/>
    <property type="match status" value="1"/>
</dbReference>
<evidence type="ECO:0000259" key="3">
    <source>
        <dbReference type="Pfam" id="PF18962"/>
    </source>
</evidence>
<dbReference type="RefSeq" id="WP_023574265.1">
    <property type="nucleotide sequence ID" value="NZ_AVCS01000015.1"/>
</dbReference>
<dbReference type="eggNOG" id="COG3291">
    <property type="taxonomic scope" value="Bacteria"/>
</dbReference>
<evidence type="ECO:0000256" key="2">
    <source>
        <dbReference type="SAM" id="SignalP"/>
    </source>
</evidence>
<dbReference type="eggNOG" id="COG3386">
    <property type="taxonomic scope" value="Bacteria"/>
</dbReference>
<dbReference type="Proteomes" id="UP000030149">
    <property type="component" value="Unassembled WGS sequence"/>
</dbReference>
<evidence type="ECO:0000313" key="4">
    <source>
        <dbReference type="EMBL" id="KGO97325.1"/>
    </source>
</evidence>
<reference evidence="5" key="1">
    <citation type="submission" date="2013-09" db="EMBL/GenBank/DDBJ databases">
        <authorList>
            <person name="Zeng Z."/>
            <person name="Chen C."/>
        </authorList>
    </citation>
    <scope>NUCLEOTIDE SEQUENCE [LARGE SCALE GENOMIC DNA]</scope>
    <source>
        <strain evidence="5">DK69</strain>
    </source>
</reference>
<dbReference type="InterPro" id="IPR026444">
    <property type="entry name" value="Secre_tail"/>
</dbReference>
<dbReference type="EMBL" id="JRLZ01000001">
    <property type="protein sequence ID" value="KGO97325.1"/>
    <property type="molecule type" value="Genomic_DNA"/>
</dbReference>
<feature type="domain" description="Secretion system C-terminal sorting" evidence="3">
    <location>
        <begin position="1035"/>
        <end position="1106"/>
    </location>
</feature>
<evidence type="ECO:0000313" key="5">
    <source>
        <dbReference type="Proteomes" id="UP000030149"/>
    </source>
</evidence>
<evidence type="ECO:0000256" key="1">
    <source>
        <dbReference type="ARBA" id="ARBA00022729"/>
    </source>
</evidence>
<name>V6S6Q2_9FLAO</name>
<keyword evidence="5" id="KW-1185">Reference proteome</keyword>
<dbReference type="PATRIC" id="fig|1107311.3.peg.2258"/>
<protein>
    <recommendedName>
        <fullName evidence="3">Secretion system C-terminal sorting domain-containing protein</fullName>
    </recommendedName>
</protein>
<dbReference type="SUPFAM" id="SSF101898">
    <property type="entry name" value="NHL repeat"/>
    <property type="match status" value="2"/>
</dbReference>
<reference evidence="4 5" key="2">
    <citation type="journal article" date="2015" name="Stand. Genomic Sci.">
        <title>High quality draft genomic sequence of Flavobacterium enshiense DK69(T) and comparison among Flavobacterium genomes.</title>
        <authorList>
            <person name="Zeng Z."/>
            <person name="Chen C."/>
            <person name="Du H."/>
            <person name="Wang G."/>
            <person name="Li M."/>
        </authorList>
    </citation>
    <scope>NUCLEOTIDE SEQUENCE [LARGE SCALE GENOMIC DNA]</scope>
    <source>
        <strain evidence="4 5">DK69</strain>
    </source>
</reference>
<proteinExistence type="predicted"/>
<accession>V6S6Q2</accession>
<dbReference type="InterPro" id="IPR052918">
    <property type="entry name" value="Motility_Chemotaxis_Reg"/>
</dbReference>
<dbReference type="PANTHER" id="PTHR35580:SF1">
    <property type="entry name" value="PHYTASE-LIKE DOMAIN-CONTAINING PROTEIN"/>
    <property type="match status" value="1"/>
</dbReference>
<feature type="signal peptide" evidence="2">
    <location>
        <begin position="1"/>
        <end position="22"/>
    </location>
</feature>
<dbReference type="PANTHER" id="PTHR35580">
    <property type="entry name" value="CELL SURFACE GLYCOPROTEIN (S-LAYER PROTEIN)-LIKE PROTEIN"/>
    <property type="match status" value="1"/>
</dbReference>
<dbReference type="AlphaFoldDB" id="V6S6Q2"/>